<keyword evidence="5" id="KW-1185">Reference proteome</keyword>
<feature type="region of interest" description="Disordered" evidence="1">
    <location>
        <begin position="21"/>
        <end position="40"/>
    </location>
</feature>
<evidence type="ECO:0000313" key="3">
    <source>
        <dbReference type="EMBL" id="PLW23015.1"/>
    </source>
</evidence>
<organism evidence="4 6">
    <name type="scientific">Puccinia coronata f. sp. avenae</name>
    <dbReference type="NCBI Taxonomy" id="200324"/>
    <lineage>
        <taxon>Eukaryota</taxon>
        <taxon>Fungi</taxon>
        <taxon>Dikarya</taxon>
        <taxon>Basidiomycota</taxon>
        <taxon>Pucciniomycotina</taxon>
        <taxon>Pucciniomycetes</taxon>
        <taxon>Pucciniales</taxon>
        <taxon>Pucciniaceae</taxon>
        <taxon>Puccinia</taxon>
    </lineage>
</organism>
<dbReference type="Proteomes" id="UP000235388">
    <property type="component" value="Unassembled WGS sequence"/>
</dbReference>
<name>A0A2N5V401_9BASI</name>
<accession>A0A2N5V401</accession>
<gene>
    <name evidence="2" type="ORF">PCANC_16861</name>
    <name evidence="4" type="ORF">PCASD_05840</name>
    <name evidence="3" type="ORF">PCASD_14059</name>
</gene>
<evidence type="ECO:0000256" key="1">
    <source>
        <dbReference type="SAM" id="MobiDB-lite"/>
    </source>
</evidence>
<dbReference type="AlphaFoldDB" id="A0A2N5V401"/>
<feature type="compositionally biased region" description="Basic and acidic residues" evidence="1">
    <location>
        <begin position="21"/>
        <end position="36"/>
    </location>
</feature>
<dbReference type="EMBL" id="PGCI01000645">
    <property type="protein sequence ID" value="PLW23015.1"/>
    <property type="molecule type" value="Genomic_DNA"/>
</dbReference>
<dbReference type="OrthoDB" id="2495103at2759"/>
<comment type="caution">
    <text evidence="4">The sequence shown here is derived from an EMBL/GenBank/DDBJ whole genome shotgun (WGS) entry which is preliminary data.</text>
</comment>
<evidence type="ECO:0000313" key="5">
    <source>
        <dbReference type="Proteomes" id="UP000235388"/>
    </source>
</evidence>
<feature type="region of interest" description="Disordered" evidence="1">
    <location>
        <begin position="61"/>
        <end position="89"/>
    </location>
</feature>
<dbReference type="EMBL" id="PGCI01000055">
    <property type="protein sequence ID" value="PLW44720.1"/>
    <property type="molecule type" value="Genomic_DNA"/>
</dbReference>
<sequence length="113" mass="12757">MKMFGFAINNWISIKLGFSNDKRTEPSQRCKQEKSSELQGLPPSYESLLWTADMKKPCIQSATHLPTPGSKKAYPTPARPFPKDWKTTVGPQTGFLKSSGYSTLFNENVKRRS</sequence>
<reference evidence="5 6" key="1">
    <citation type="submission" date="2017-11" db="EMBL/GenBank/DDBJ databases">
        <title>De novo assembly and phasing of dikaryotic genomes from two isolates of Puccinia coronata f. sp. avenae, the causal agent of oat crown rust.</title>
        <authorList>
            <person name="Miller M.E."/>
            <person name="Zhang Y."/>
            <person name="Omidvar V."/>
            <person name="Sperschneider J."/>
            <person name="Schwessinger B."/>
            <person name="Raley C."/>
            <person name="Palmer J.M."/>
            <person name="Garnica D."/>
            <person name="Upadhyaya N."/>
            <person name="Rathjen J."/>
            <person name="Taylor J.M."/>
            <person name="Park R.F."/>
            <person name="Dodds P.N."/>
            <person name="Hirsch C.D."/>
            <person name="Kianian S.F."/>
            <person name="Figueroa M."/>
        </authorList>
    </citation>
    <scope>NUCLEOTIDE SEQUENCE [LARGE SCALE GENOMIC DNA]</scope>
    <source>
        <strain evidence="2">12NC29</strain>
        <strain evidence="4">12SD80</strain>
    </source>
</reference>
<evidence type="ECO:0000313" key="4">
    <source>
        <dbReference type="EMBL" id="PLW44720.1"/>
    </source>
</evidence>
<proteinExistence type="predicted"/>
<dbReference type="Proteomes" id="UP000235392">
    <property type="component" value="Unassembled WGS sequence"/>
</dbReference>
<protein>
    <submittedName>
        <fullName evidence="4">Uncharacterized protein</fullName>
    </submittedName>
</protein>
<dbReference type="EMBL" id="PGCJ01000875">
    <property type="protein sequence ID" value="PLW16275.1"/>
    <property type="molecule type" value="Genomic_DNA"/>
</dbReference>
<evidence type="ECO:0000313" key="6">
    <source>
        <dbReference type="Proteomes" id="UP000235392"/>
    </source>
</evidence>
<evidence type="ECO:0000313" key="2">
    <source>
        <dbReference type="EMBL" id="PLW16275.1"/>
    </source>
</evidence>